<sequence length="411" mass="46636">MAAIRVFLATTGRRSRVLRNGDASGGGGSYVSRRMLASITAENKAVDLDEGCGVEERDDLRSRIFRLRHPKRSAVDVIGKWVGEGNGVSAPELRRILKDLRKSQRYKHALEVSEWMVSHHRHEWSNNDFASRIELMCKVFGIDAAERYFDGLPIEAKTRETYTSILHCYASAKLTDKAEDLYRKMESSNIAFDALVYNEMMTMYMSLGQLEKVPSVVEGMKRKKVALDIFSYNLWISSYAAAVNMDRVGQVLDEMIRDPSYSREEGWERYRNLLNVYVASGMLPNSEGENGLVEAEEERFSQREWITYDLLVILYASLGNKSKVDQIWKSLVMTKQKMTSRNRLCIISSYLMLGHTKEAGEVIDQWKRLSTGSDIIACCARLSEALTDVGAVDSADRLHMLLIEKDCASES</sequence>
<keyword evidence="2" id="KW-1185">Reference proteome</keyword>
<gene>
    <name evidence="1" type="ORF">MLD38_032391</name>
</gene>
<protein>
    <submittedName>
        <fullName evidence="1">Uncharacterized protein</fullName>
    </submittedName>
</protein>
<name>A0ACB9M4R5_9MYRT</name>
<dbReference type="Proteomes" id="UP001057402">
    <property type="component" value="Chromosome 10"/>
</dbReference>
<accession>A0ACB9M4R5</accession>
<comment type="caution">
    <text evidence="1">The sequence shown here is derived from an EMBL/GenBank/DDBJ whole genome shotgun (WGS) entry which is preliminary data.</text>
</comment>
<evidence type="ECO:0000313" key="1">
    <source>
        <dbReference type="EMBL" id="KAI4318720.1"/>
    </source>
</evidence>
<organism evidence="1 2">
    <name type="scientific">Melastoma candidum</name>
    <dbReference type="NCBI Taxonomy" id="119954"/>
    <lineage>
        <taxon>Eukaryota</taxon>
        <taxon>Viridiplantae</taxon>
        <taxon>Streptophyta</taxon>
        <taxon>Embryophyta</taxon>
        <taxon>Tracheophyta</taxon>
        <taxon>Spermatophyta</taxon>
        <taxon>Magnoliopsida</taxon>
        <taxon>eudicotyledons</taxon>
        <taxon>Gunneridae</taxon>
        <taxon>Pentapetalae</taxon>
        <taxon>rosids</taxon>
        <taxon>malvids</taxon>
        <taxon>Myrtales</taxon>
        <taxon>Melastomataceae</taxon>
        <taxon>Melastomatoideae</taxon>
        <taxon>Melastomateae</taxon>
        <taxon>Melastoma</taxon>
    </lineage>
</organism>
<evidence type="ECO:0000313" key="2">
    <source>
        <dbReference type="Proteomes" id="UP001057402"/>
    </source>
</evidence>
<dbReference type="EMBL" id="CM042889">
    <property type="protein sequence ID" value="KAI4318720.1"/>
    <property type="molecule type" value="Genomic_DNA"/>
</dbReference>
<proteinExistence type="predicted"/>
<reference evidence="2" key="1">
    <citation type="journal article" date="2023" name="Front. Plant Sci.">
        <title>Chromosomal-level genome assembly of Melastoma candidum provides insights into trichome evolution.</title>
        <authorList>
            <person name="Zhong Y."/>
            <person name="Wu W."/>
            <person name="Sun C."/>
            <person name="Zou P."/>
            <person name="Liu Y."/>
            <person name="Dai S."/>
            <person name="Zhou R."/>
        </authorList>
    </citation>
    <scope>NUCLEOTIDE SEQUENCE [LARGE SCALE GENOMIC DNA]</scope>
</reference>